<proteinExistence type="predicted"/>
<reference evidence="3 4" key="1">
    <citation type="submission" date="2018-03" db="EMBL/GenBank/DDBJ databases">
        <title>Whole genome sequencing of Histamine producing bacteria.</title>
        <authorList>
            <person name="Butler K."/>
        </authorList>
    </citation>
    <scope>NUCLEOTIDE SEQUENCE [LARGE SCALE GENOMIC DNA]</scope>
    <source>
        <strain evidence="2 5">ATCC 25521</strain>
        <strain evidence="3 4">ATCC 33979</strain>
    </source>
</reference>
<accession>A0A2T3M5S9</accession>
<dbReference type="NCBIfam" id="TIGR02532">
    <property type="entry name" value="IV_pilin_GFxxxE"/>
    <property type="match status" value="1"/>
</dbReference>
<evidence type="ECO:0000313" key="3">
    <source>
        <dbReference type="EMBL" id="PSV87261.1"/>
    </source>
</evidence>
<name>A0A2T3M5S9_PHOLE</name>
<keyword evidence="5" id="KW-1185">Reference proteome</keyword>
<keyword evidence="1" id="KW-1133">Transmembrane helix</keyword>
<feature type="transmembrane region" description="Helical" evidence="1">
    <location>
        <begin position="12"/>
        <end position="31"/>
    </location>
</feature>
<dbReference type="EMBL" id="PYOI01000014">
    <property type="protein sequence ID" value="PSV82000.1"/>
    <property type="molecule type" value="Genomic_DNA"/>
</dbReference>
<dbReference type="SUPFAM" id="SSF54523">
    <property type="entry name" value="Pili subunits"/>
    <property type="match status" value="1"/>
</dbReference>
<dbReference type="InterPro" id="IPR045584">
    <property type="entry name" value="Pilin-like"/>
</dbReference>
<dbReference type="Proteomes" id="UP000240410">
    <property type="component" value="Unassembled WGS sequence"/>
</dbReference>
<protein>
    <submittedName>
        <fullName evidence="3">Prepilin-type N-terminal cleavage/methylation domain-containing protein</fullName>
    </submittedName>
</protein>
<evidence type="ECO:0000313" key="2">
    <source>
        <dbReference type="EMBL" id="PSV82000.1"/>
    </source>
</evidence>
<dbReference type="OrthoDB" id="5902365at2"/>
<evidence type="ECO:0000313" key="4">
    <source>
        <dbReference type="Proteomes" id="UP000240410"/>
    </source>
</evidence>
<dbReference type="Pfam" id="PF07963">
    <property type="entry name" value="N_methyl"/>
    <property type="match status" value="1"/>
</dbReference>
<dbReference type="Proteomes" id="UP000241566">
    <property type="component" value="Unassembled WGS sequence"/>
</dbReference>
<gene>
    <name evidence="3" type="ORF">CTM89_18110</name>
    <name evidence="2" type="ORF">CTM94_11170</name>
</gene>
<keyword evidence="1" id="KW-0812">Transmembrane</keyword>
<dbReference type="RefSeq" id="WP_023934926.1">
    <property type="nucleotide sequence ID" value="NZ_CP131599.1"/>
</dbReference>
<dbReference type="EMBL" id="PYOJ01000031">
    <property type="protein sequence ID" value="PSV87261.1"/>
    <property type="molecule type" value="Genomic_DNA"/>
</dbReference>
<sequence>MKRHNGFTLIEMIIVIVILGILSIAAAPRFFDIISQARIATLQGIKGSMQGAADIANAKSLIENITDGFLSNGVKIVHGYPTADPDGIILAVDVDGDLFKLMIKPSDADIAWGFSPTATTCYVGYSAPSAPGETATTIVNTDC</sequence>
<comment type="caution">
    <text evidence="3">The sequence shown here is derived from an EMBL/GenBank/DDBJ whole genome shotgun (WGS) entry which is preliminary data.</text>
</comment>
<organism evidence="3 4">
    <name type="scientific">Photobacterium leiognathi</name>
    <dbReference type="NCBI Taxonomy" id="553611"/>
    <lineage>
        <taxon>Bacteria</taxon>
        <taxon>Pseudomonadati</taxon>
        <taxon>Pseudomonadota</taxon>
        <taxon>Gammaproteobacteria</taxon>
        <taxon>Vibrionales</taxon>
        <taxon>Vibrionaceae</taxon>
        <taxon>Photobacterium</taxon>
    </lineage>
</organism>
<dbReference type="Gene3D" id="3.30.700.10">
    <property type="entry name" value="Glycoprotein, Type 4 Pilin"/>
    <property type="match status" value="1"/>
</dbReference>
<evidence type="ECO:0000313" key="5">
    <source>
        <dbReference type="Proteomes" id="UP000241566"/>
    </source>
</evidence>
<keyword evidence="1" id="KW-0472">Membrane</keyword>
<dbReference type="InterPro" id="IPR012902">
    <property type="entry name" value="N_methyl_site"/>
</dbReference>
<evidence type="ECO:0000256" key="1">
    <source>
        <dbReference type="SAM" id="Phobius"/>
    </source>
</evidence>
<dbReference type="AlphaFoldDB" id="A0A2T3M5S9"/>